<dbReference type="PATRIC" id="fig|361041.3.peg.3577"/>
<organism evidence="1 2">
    <name type="scientific">Devosia soli</name>
    <dbReference type="NCBI Taxonomy" id="361041"/>
    <lineage>
        <taxon>Bacteria</taxon>
        <taxon>Pseudomonadati</taxon>
        <taxon>Pseudomonadota</taxon>
        <taxon>Alphaproteobacteria</taxon>
        <taxon>Hyphomicrobiales</taxon>
        <taxon>Devosiaceae</taxon>
        <taxon>Devosia</taxon>
    </lineage>
</organism>
<dbReference type="Proteomes" id="UP000033514">
    <property type="component" value="Unassembled WGS sequence"/>
</dbReference>
<accession>A0A0F5LF37</accession>
<proteinExistence type="predicted"/>
<sequence length="108" mass="11600">MSVNVCPCCHRPLISAFEQVADEASLSMKERELFLTVANGFGGSVLREVVVNALYGLDPNGGPDDPRAVIAVIMTKTNAKIAPFGYRIFSRKTVGYRLATIIPTEAAA</sequence>
<evidence type="ECO:0000313" key="1">
    <source>
        <dbReference type="EMBL" id="KKB80809.1"/>
    </source>
</evidence>
<dbReference type="AlphaFoldDB" id="A0A0F5LF37"/>
<dbReference type="STRING" id="361041.VW35_00950"/>
<dbReference type="OrthoDB" id="8237486at2"/>
<reference evidence="1 2" key="1">
    <citation type="submission" date="2015-03" db="EMBL/GenBank/DDBJ databases">
        <authorList>
            <person name="Hassan Y.I."/>
            <person name="Lepp D."/>
            <person name="Zhou T."/>
        </authorList>
    </citation>
    <scope>NUCLEOTIDE SEQUENCE [LARGE SCALE GENOMIC DNA]</scope>
    <source>
        <strain evidence="1 2">GH2-10</strain>
    </source>
</reference>
<comment type="caution">
    <text evidence="1">The sequence shown here is derived from an EMBL/GenBank/DDBJ whole genome shotgun (WGS) entry which is preliminary data.</text>
</comment>
<evidence type="ECO:0008006" key="3">
    <source>
        <dbReference type="Google" id="ProtNLM"/>
    </source>
</evidence>
<dbReference type="EMBL" id="LAJG01000005">
    <property type="protein sequence ID" value="KKB80809.1"/>
    <property type="molecule type" value="Genomic_DNA"/>
</dbReference>
<keyword evidence="2" id="KW-1185">Reference proteome</keyword>
<dbReference type="RefSeq" id="WP_046141162.1">
    <property type="nucleotide sequence ID" value="NZ_LAJG01000005.1"/>
</dbReference>
<name>A0A0F5LF37_9HYPH</name>
<evidence type="ECO:0000313" key="2">
    <source>
        <dbReference type="Proteomes" id="UP000033514"/>
    </source>
</evidence>
<gene>
    <name evidence="1" type="ORF">VW35_00950</name>
</gene>
<protein>
    <recommendedName>
        <fullName evidence="3">OmpR/PhoB-type domain-containing protein</fullName>
    </recommendedName>
</protein>